<dbReference type="AlphaFoldDB" id="A0A9D1GPA8"/>
<organism evidence="1 2">
    <name type="scientific">Candidatus Cryptobacteroides merdipullorum</name>
    <dbReference type="NCBI Taxonomy" id="2840771"/>
    <lineage>
        <taxon>Bacteria</taxon>
        <taxon>Pseudomonadati</taxon>
        <taxon>Bacteroidota</taxon>
        <taxon>Bacteroidia</taxon>
        <taxon>Bacteroidales</taxon>
        <taxon>Candidatus Cryptobacteroides</taxon>
    </lineage>
</organism>
<protein>
    <submittedName>
        <fullName evidence="1">Uncharacterized protein</fullName>
    </submittedName>
</protein>
<dbReference type="Proteomes" id="UP000886881">
    <property type="component" value="Unassembled WGS sequence"/>
</dbReference>
<gene>
    <name evidence="1" type="ORF">IAC35_04760</name>
</gene>
<evidence type="ECO:0000313" key="2">
    <source>
        <dbReference type="Proteomes" id="UP000886881"/>
    </source>
</evidence>
<dbReference type="SUPFAM" id="SSF50969">
    <property type="entry name" value="YVTN repeat-like/Quinoprotein amine dehydrogenase"/>
    <property type="match status" value="1"/>
</dbReference>
<evidence type="ECO:0000313" key="1">
    <source>
        <dbReference type="EMBL" id="HIT47150.1"/>
    </source>
</evidence>
<comment type="caution">
    <text evidence="1">The sequence shown here is derived from an EMBL/GenBank/DDBJ whole genome shotgun (WGS) entry which is preliminary data.</text>
</comment>
<dbReference type="InterPro" id="IPR011044">
    <property type="entry name" value="Quino_amine_DH_bsu"/>
</dbReference>
<reference evidence="1" key="2">
    <citation type="journal article" date="2021" name="PeerJ">
        <title>Extensive microbial diversity within the chicken gut microbiome revealed by metagenomics and culture.</title>
        <authorList>
            <person name="Gilroy R."/>
            <person name="Ravi A."/>
            <person name="Getino M."/>
            <person name="Pursley I."/>
            <person name="Horton D.L."/>
            <person name="Alikhan N.F."/>
            <person name="Baker D."/>
            <person name="Gharbi K."/>
            <person name="Hall N."/>
            <person name="Watson M."/>
            <person name="Adriaenssens E.M."/>
            <person name="Foster-Nyarko E."/>
            <person name="Jarju S."/>
            <person name="Secka A."/>
            <person name="Antonio M."/>
            <person name="Oren A."/>
            <person name="Chaudhuri R.R."/>
            <person name="La Ragione R."/>
            <person name="Hildebrand F."/>
            <person name="Pallen M.J."/>
        </authorList>
    </citation>
    <scope>NUCLEOTIDE SEQUENCE</scope>
    <source>
        <strain evidence="1">ChiHecec2B26-709</strain>
    </source>
</reference>
<sequence length="313" mass="35618">MELKADSSFRYDFPQSLQMVSLYVQDSVLVVKESVGGNMDGRYFKCYSLEDGSCMGEYVLRGRGPGEALSPNIRGSFHDSSGRECLYVFDISLGRSYGLDLAKSIKEGKTEIFPLTDFPVQPLDAYLYRDMLQFVTVADNDRQLYRIMGLDGKELKTFDILHDISADVFLPQLSECVVLNHEEGLAALLMLGLPQMNILDLETGDVKSYAVSPEYVHWRDIISRYDMNSIVYYTAAISSDEFIMALYIGESVADSVDKDCSHLHVYDWSGRFLYDITLSEVIDAISFDEKTEMLYALDRNANRIYRYDMSELI</sequence>
<reference evidence="1" key="1">
    <citation type="submission" date="2020-10" db="EMBL/GenBank/DDBJ databases">
        <authorList>
            <person name="Gilroy R."/>
        </authorList>
    </citation>
    <scope>NUCLEOTIDE SEQUENCE</scope>
    <source>
        <strain evidence="1">ChiHecec2B26-709</strain>
    </source>
</reference>
<name>A0A9D1GPA8_9BACT</name>
<accession>A0A9D1GPA8</accession>
<dbReference type="EMBL" id="DVLC01000090">
    <property type="protein sequence ID" value="HIT47150.1"/>
    <property type="molecule type" value="Genomic_DNA"/>
</dbReference>
<proteinExistence type="predicted"/>